<name>A0A936Z8T5_9HYPH</name>
<feature type="signal peptide" evidence="2">
    <location>
        <begin position="1"/>
        <end position="25"/>
    </location>
</feature>
<protein>
    <submittedName>
        <fullName evidence="3">Uncharacterized protein</fullName>
    </submittedName>
</protein>
<accession>A0A936Z8T5</accession>
<sequence>MAHIRSHLMAALAVAGILATAPAFAQSSACQEGQKILQERQSLIQQINKLSAGKKKQVDPRAACTVFSKLVVNGNAGQKWMTDNKDWCQIPDQVVEGFSKDHKRSQEIKGQACGAAAKMAEMEKRAKQQAQQAQQGGGLGGKMGGGLTGTLSVPKGAL</sequence>
<feature type="region of interest" description="Disordered" evidence="1">
    <location>
        <begin position="124"/>
        <end position="158"/>
    </location>
</feature>
<proteinExistence type="predicted"/>
<reference evidence="3" key="1">
    <citation type="submission" date="2021-01" db="EMBL/GenBank/DDBJ databases">
        <title>Microvirga sp.</title>
        <authorList>
            <person name="Kim M.K."/>
        </authorList>
    </citation>
    <scope>NUCLEOTIDE SEQUENCE</scope>
    <source>
        <strain evidence="3">5420S-16</strain>
    </source>
</reference>
<comment type="caution">
    <text evidence="3">The sequence shown here is derived from an EMBL/GenBank/DDBJ whole genome shotgun (WGS) entry which is preliminary data.</text>
</comment>
<evidence type="ECO:0000313" key="4">
    <source>
        <dbReference type="Proteomes" id="UP000605848"/>
    </source>
</evidence>
<keyword evidence="4" id="KW-1185">Reference proteome</keyword>
<gene>
    <name evidence="3" type="ORF">JKG68_12535</name>
</gene>
<evidence type="ECO:0000256" key="1">
    <source>
        <dbReference type="SAM" id="MobiDB-lite"/>
    </source>
</evidence>
<dbReference type="AlphaFoldDB" id="A0A936Z8T5"/>
<evidence type="ECO:0000256" key="2">
    <source>
        <dbReference type="SAM" id="SignalP"/>
    </source>
</evidence>
<evidence type="ECO:0000313" key="3">
    <source>
        <dbReference type="EMBL" id="MBL0404797.1"/>
    </source>
</evidence>
<dbReference type="RefSeq" id="WP_202059849.1">
    <property type="nucleotide sequence ID" value="NZ_JAEQMY010000015.1"/>
</dbReference>
<organism evidence="3 4">
    <name type="scientific">Microvirga aerilata</name>
    <dbReference type="NCBI Taxonomy" id="670292"/>
    <lineage>
        <taxon>Bacteria</taxon>
        <taxon>Pseudomonadati</taxon>
        <taxon>Pseudomonadota</taxon>
        <taxon>Alphaproteobacteria</taxon>
        <taxon>Hyphomicrobiales</taxon>
        <taxon>Methylobacteriaceae</taxon>
        <taxon>Microvirga</taxon>
    </lineage>
</organism>
<dbReference type="EMBL" id="JAEQMY010000015">
    <property type="protein sequence ID" value="MBL0404797.1"/>
    <property type="molecule type" value="Genomic_DNA"/>
</dbReference>
<keyword evidence="2" id="KW-0732">Signal</keyword>
<feature type="compositionally biased region" description="Gly residues" evidence="1">
    <location>
        <begin position="135"/>
        <end position="148"/>
    </location>
</feature>
<feature type="chain" id="PRO_5037220769" evidence="2">
    <location>
        <begin position="26"/>
        <end position="158"/>
    </location>
</feature>
<dbReference type="Proteomes" id="UP000605848">
    <property type="component" value="Unassembled WGS sequence"/>
</dbReference>